<evidence type="ECO:0000313" key="2">
    <source>
        <dbReference type="Proteomes" id="UP001211711"/>
    </source>
</evidence>
<dbReference type="RefSeq" id="WP_096569404.1">
    <property type="nucleotide sequence ID" value="NZ_JAQMTI010000205.1"/>
</dbReference>
<protein>
    <submittedName>
        <fullName evidence="1">Uncharacterized protein</fullName>
    </submittedName>
</protein>
<reference evidence="1 2" key="1">
    <citation type="submission" date="2023-01" db="EMBL/GenBank/DDBJ databases">
        <title>Genomes from the Australian National Cyanobacteria Reference Collection.</title>
        <authorList>
            <person name="Willis A."/>
            <person name="Lee E.M.F."/>
        </authorList>
    </citation>
    <scope>NUCLEOTIDE SEQUENCE [LARGE SCALE GENOMIC DNA]</scope>
    <source>
        <strain evidence="1 2">CS-549</strain>
    </source>
</reference>
<accession>A0ABT4ZU74</accession>
<comment type="caution">
    <text evidence="1">The sequence shown here is derived from an EMBL/GenBank/DDBJ whole genome shotgun (WGS) entry which is preliminary data.</text>
</comment>
<name>A0ABT4ZU74_9CYAN</name>
<evidence type="ECO:0000313" key="1">
    <source>
        <dbReference type="EMBL" id="MDB9442982.1"/>
    </source>
</evidence>
<keyword evidence="2" id="KW-1185">Reference proteome</keyword>
<proteinExistence type="predicted"/>
<organism evidence="1 2">
    <name type="scientific">Sphaerospermopsis kisseleviana CS-549</name>
    <dbReference type="NCBI Taxonomy" id="3021783"/>
    <lineage>
        <taxon>Bacteria</taxon>
        <taxon>Bacillati</taxon>
        <taxon>Cyanobacteriota</taxon>
        <taxon>Cyanophyceae</taxon>
        <taxon>Nostocales</taxon>
        <taxon>Aphanizomenonaceae</taxon>
        <taxon>Sphaerospermopsis</taxon>
        <taxon>Sphaerospermopsis kisseleviana</taxon>
    </lineage>
</organism>
<dbReference type="Proteomes" id="UP001211711">
    <property type="component" value="Unassembled WGS sequence"/>
</dbReference>
<dbReference type="EMBL" id="JAQMTI010000205">
    <property type="protein sequence ID" value="MDB9442982.1"/>
    <property type="molecule type" value="Genomic_DNA"/>
</dbReference>
<sequence>MAESTQFNNSQLVRYLSDAEQESLIGGQISSILGKVNLFLQKTDIETEGNSDLTLATGDSTSEKTKYKLSQITLNTSFEFGLPISNRGVNQGNNYLINLLNNIFY</sequence>
<gene>
    <name evidence="1" type="ORF">PN497_16670</name>
</gene>